<dbReference type="GO" id="GO:0000155">
    <property type="term" value="F:phosphorelay sensor kinase activity"/>
    <property type="evidence" value="ECO:0007669"/>
    <property type="project" value="InterPro"/>
</dbReference>
<comment type="caution">
    <text evidence="10">The sequence shown here is derived from an EMBL/GenBank/DDBJ whole genome shotgun (WGS) entry which is preliminary data.</text>
</comment>
<evidence type="ECO:0000259" key="9">
    <source>
        <dbReference type="PROSITE" id="PS50109"/>
    </source>
</evidence>
<proteinExistence type="predicted"/>
<dbReference type="InterPro" id="IPR004358">
    <property type="entry name" value="Sig_transdc_His_kin-like_C"/>
</dbReference>
<dbReference type="AlphaFoldDB" id="A0A412ISD5"/>
<dbReference type="GO" id="GO:0016036">
    <property type="term" value="P:cellular response to phosphate starvation"/>
    <property type="evidence" value="ECO:0007669"/>
    <property type="project" value="TreeGrafter"/>
</dbReference>
<evidence type="ECO:0000256" key="3">
    <source>
        <dbReference type="ARBA" id="ARBA00012438"/>
    </source>
</evidence>
<dbReference type="Proteomes" id="UP000283295">
    <property type="component" value="Unassembled WGS sequence"/>
</dbReference>
<keyword evidence="5" id="KW-0808">Transferase</keyword>
<name>A0A412ISD5_9FIRM</name>
<reference evidence="10 11" key="1">
    <citation type="submission" date="2018-08" db="EMBL/GenBank/DDBJ databases">
        <title>A genome reference for cultivated species of the human gut microbiota.</title>
        <authorList>
            <person name="Zou Y."/>
            <person name="Xue W."/>
            <person name="Luo G."/>
        </authorList>
    </citation>
    <scope>NUCLEOTIDE SEQUENCE [LARGE SCALE GENOMIC DNA]</scope>
    <source>
        <strain evidence="10 11">AF22-21</strain>
    </source>
</reference>
<protein>
    <recommendedName>
        <fullName evidence="3">histidine kinase</fullName>
        <ecNumber evidence="3">2.7.13.3</ecNumber>
    </recommendedName>
</protein>
<dbReference type="InterPro" id="IPR005467">
    <property type="entry name" value="His_kinase_dom"/>
</dbReference>
<evidence type="ECO:0000313" key="11">
    <source>
        <dbReference type="Proteomes" id="UP000283295"/>
    </source>
</evidence>
<dbReference type="SUPFAM" id="SSF47384">
    <property type="entry name" value="Homodimeric domain of signal transducing histidine kinase"/>
    <property type="match status" value="1"/>
</dbReference>
<dbReference type="SMART" id="SM00388">
    <property type="entry name" value="HisKA"/>
    <property type="match status" value="1"/>
</dbReference>
<dbReference type="CDD" id="cd00082">
    <property type="entry name" value="HisKA"/>
    <property type="match status" value="1"/>
</dbReference>
<evidence type="ECO:0000256" key="8">
    <source>
        <dbReference type="SAM" id="Phobius"/>
    </source>
</evidence>
<evidence type="ECO:0000256" key="1">
    <source>
        <dbReference type="ARBA" id="ARBA00000085"/>
    </source>
</evidence>
<dbReference type="Pfam" id="PF00512">
    <property type="entry name" value="HisKA"/>
    <property type="match status" value="1"/>
</dbReference>
<dbReference type="SUPFAM" id="SSF55874">
    <property type="entry name" value="ATPase domain of HSP90 chaperone/DNA topoisomerase II/histidine kinase"/>
    <property type="match status" value="1"/>
</dbReference>
<feature type="domain" description="Histidine kinase" evidence="9">
    <location>
        <begin position="366"/>
        <end position="571"/>
    </location>
</feature>
<evidence type="ECO:0000256" key="7">
    <source>
        <dbReference type="ARBA" id="ARBA00023012"/>
    </source>
</evidence>
<keyword evidence="7" id="KW-0902">Two-component regulatory system</keyword>
<dbReference type="EC" id="2.7.13.3" evidence="3"/>
<keyword evidence="8" id="KW-0472">Membrane</keyword>
<dbReference type="PRINTS" id="PR00344">
    <property type="entry name" value="BCTRLSENSOR"/>
</dbReference>
<dbReference type="Gene3D" id="1.10.287.130">
    <property type="match status" value="1"/>
</dbReference>
<feature type="transmembrane region" description="Helical" evidence="8">
    <location>
        <begin position="20"/>
        <end position="44"/>
    </location>
</feature>
<accession>A0A412ISD5</accession>
<evidence type="ECO:0000256" key="4">
    <source>
        <dbReference type="ARBA" id="ARBA00022553"/>
    </source>
</evidence>
<dbReference type="InterPro" id="IPR036097">
    <property type="entry name" value="HisK_dim/P_sf"/>
</dbReference>
<dbReference type="GO" id="GO:0005886">
    <property type="term" value="C:plasma membrane"/>
    <property type="evidence" value="ECO:0007669"/>
    <property type="project" value="TreeGrafter"/>
</dbReference>
<dbReference type="InterPro" id="IPR050351">
    <property type="entry name" value="BphY/WalK/GraS-like"/>
</dbReference>
<evidence type="ECO:0000313" key="10">
    <source>
        <dbReference type="EMBL" id="RGS43008.1"/>
    </source>
</evidence>
<dbReference type="InterPro" id="IPR036890">
    <property type="entry name" value="HATPase_C_sf"/>
</dbReference>
<dbReference type="PROSITE" id="PS50109">
    <property type="entry name" value="HIS_KIN"/>
    <property type="match status" value="1"/>
</dbReference>
<dbReference type="SMART" id="SM00387">
    <property type="entry name" value="HATPase_c"/>
    <property type="match status" value="1"/>
</dbReference>
<dbReference type="OrthoDB" id="9762826at2"/>
<dbReference type="GO" id="GO:0004721">
    <property type="term" value="F:phosphoprotein phosphatase activity"/>
    <property type="evidence" value="ECO:0007669"/>
    <property type="project" value="TreeGrafter"/>
</dbReference>
<feature type="transmembrane region" description="Helical" evidence="8">
    <location>
        <begin position="325"/>
        <end position="347"/>
    </location>
</feature>
<dbReference type="PANTHER" id="PTHR45453:SF1">
    <property type="entry name" value="PHOSPHATE REGULON SENSOR PROTEIN PHOR"/>
    <property type="match status" value="1"/>
</dbReference>
<dbReference type="InterPro" id="IPR003594">
    <property type="entry name" value="HATPase_dom"/>
</dbReference>
<dbReference type="Pfam" id="PF02518">
    <property type="entry name" value="HATPase_c"/>
    <property type="match status" value="1"/>
</dbReference>
<comment type="subcellular location">
    <subcellularLocation>
        <location evidence="2">Membrane</location>
    </subcellularLocation>
</comment>
<keyword evidence="4" id="KW-0597">Phosphoprotein</keyword>
<evidence type="ECO:0000256" key="5">
    <source>
        <dbReference type="ARBA" id="ARBA00022679"/>
    </source>
</evidence>
<dbReference type="PANTHER" id="PTHR45453">
    <property type="entry name" value="PHOSPHATE REGULON SENSOR PROTEIN PHOR"/>
    <property type="match status" value="1"/>
</dbReference>
<keyword evidence="8" id="KW-1133">Transmembrane helix</keyword>
<dbReference type="InterPro" id="IPR003661">
    <property type="entry name" value="HisK_dim/P_dom"/>
</dbReference>
<evidence type="ECO:0000256" key="2">
    <source>
        <dbReference type="ARBA" id="ARBA00004370"/>
    </source>
</evidence>
<organism evidence="10 11">
    <name type="scientific">Coprococcus eutactus</name>
    <dbReference type="NCBI Taxonomy" id="33043"/>
    <lineage>
        <taxon>Bacteria</taxon>
        <taxon>Bacillati</taxon>
        <taxon>Bacillota</taxon>
        <taxon>Clostridia</taxon>
        <taxon>Lachnospirales</taxon>
        <taxon>Lachnospiraceae</taxon>
        <taxon>Coprococcus</taxon>
    </lineage>
</organism>
<keyword evidence="6 10" id="KW-0418">Kinase</keyword>
<dbReference type="EMBL" id="QRVK01000012">
    <property type="protein sequence ID" value="RGS43008.1"/>
    <property type="molecule type" value="Genomic_DNA"/>
</dbReference>
<sequence>MFYNMNKNMLYGKKQRFGSFFLRIFVPFILVAALLGGIVTYLLVSIYNTSVDNGVASAEERIRSNVNEAVTEYQDALAGAYVDGINYDFETADNKFTSDVEYTCEMLSAIAVDGGAAASLYYKDSDGTLTLVAGHDYRMFFVVTDDNNKKFKLSCTYEDYQKMMAEAPRYGSADGLPALSRIEEIYVKGTSFWISKYSYYDYGDDVKVIGTHEAPMDYGESDEKSVTVTEIPDGYVKLDTSKGYHFYNSSLIGSGAVSRNMDYEGNIETLVADLGDSGVGSSSRVSRNCDQGKHNTDVVPIGNSYYLVMDYHTDLVKSSFGKAIIATWIGIALLSTLVSLAIAYVLYRSYKSVYDMEQYRRTTSNAMAHDLKSPLAVISLYAENLKAGTNPEKNQYYMDGILDEVRQMNTQVATILDMAKAEDVDTKLKKTEVDLTGIVDTVAQIYNEKISEKDVQINISGACTVFADEALMYQAVVNIMDNAVKYVTDGGHIAVELSDKEVSFVNSSEPLDKDTLTNVWKPFVKGDNSRHGHKGTGLGLSIVKTIMDRHGFDCEMKNVDDGVEVRLIFRK</sequence>
<dbReference type="Gene3D" id="3.30.565.10">
    <property type="entry name" value="Histidine kinase-like ATPase, C-terminal domain"/>
    <property type="match status" value="1"/>
</dbReference>
<evidence type="ECO:0000256" key="6">
    <source>
        <dbReference type="ARBA" id="ARBA00022777"/>
    </source>
</evidence>
<gene>
    <name evidence="10" type="ORF">DWX94_06500</name>
</gene>
<keyword evidence="8" id="KW-0812">Transmembrane</keyword>
<comment type="catalytic activity">
    <reaction evidence="1">
        <text>ATP + protein L-histidine = ADP + protein N-phospho-L-histidine.</text>
        <dbReference type="EC" id="2.7.13.3"/>
    </reaction>
</comment>